<dbReference type="InterPro" id="IPR012677">
    <property type="entry name" value="Nucleotide-bd_a/b_plait_sf"/>
</dbReference>
<dbReference type="Gene3D" id="3.30.70.330">
    <property type="match status" value="1"/>
</dbReference>
<dbReference type="PROSITE" id="PS50102">
    <property type="entry name" value="RRM"/>
    <property type="match status" value="1"/>
</dbReference>
<evidence type="ECO:0000256" key="2">
    <source>
        <dbReference type="SAM" id="MobiDB-lite"/>
    </source>
</evidence>
<dbReference type="SMART" id="SM00360">
    <property type="entry name" value="RRM"/>
    <property type="match status" value="1"/>
</dbReference>
<dbReference type="STRING" id="667725.A0A0L0G2U5"/>
<reference evidence="4 5" key="1">
    <citation type="submission" date="2011-02" db="EMBL/GenBank/DDBJ databases">
        <title>The Genome Sequence of Sphaeroforma arctica JP610.</title>
        <authorList>
            <consortium name="The Broad Institute Genome Sequencing Platform"/>
            <person name="Russ C."/>
            <person name="Cuomo C."/>
            <person name="Young S.K."/>
            <person name="Zeng Q."/>
            <person name="Gargeya S."/>
            <person name="Alvarado L."/>
            <person name="Berlin A."/>
            <person name="Chapman S.B."/>
            <person name="Chen Z."/>
            <person name="Freedman E."/>
            <person name="Gellesch M."/>
            <person name="Goldberg J."/>
            <person name="Griggs A."/>
            <person name="Gujja S."/>
            <person name="Heilman E."/>
            <person name="Heiman D."/>
            <person name="Howarth C."/>
            <person name="Mehta T."/>
            <person name="Neiman D."/>
            <person name="Pearson M."/>
            <person name="Roberts A."/>
            <person name="Saif S."/>
            <person name="Shea T."/>
            <person name="Shenoy N."/>
            <person name="Sisk P."/>
            <person name="Stolte C."/>
            <person name="Sykes S."/>
            <person name="White J."/>
            <person name="Yandava C."/>
            <person name="Burger G."/>
            <person name="Gray M.W."/>
            <person name="Holland P.W.H."/>
            <person name="King N."/>
            <person name="Lang F.B.F."/>
            <person name="Roger A.J."/>
            <person name="Ruiz-Trillo I."/>
            <person name="Haas B."/>
            <person name="Nusbaum C."/>
            <person name="Birren B."/>
        </authorList>
    </citation>
    <scope>NUCLEOTIDE SEQUENCE [LARGE SCALE GENOMIC DNA]</scope>
    <source>
        <strain evidence="4 5">JP610</strain>
    </source>
</reference>
<dbReference type="AlphaFoldDB" id="A0A0L0G2U5"/>
<accession>A0A0L0G2U5</accession>
<dbReference type="InterPro" id="IPR035979">
    <property type="entry name" value="RBD_domain_sf"/>
</dbReference>
<name>A0A0L0G2U5_9EUKA</name>
<dbReference type="PANTHER" id="PTHR48038">
    <property type="entry name" value="RIBONUCLEOPROTEIN RB97D"/>
    <property type="match status" value="1"/>
</dbReference>
<dbReference type="GeneID" id="25905079"/>
<gene>
    <name evidence="4" type="ORF">SARC_04575</name>
</gene>
<feature type="compositionally biased region" description="Basic and acidic residues" evidence="2">
    <location>
        <begin position="253"/>
        <end position="270"/>
    </location>
</feature>
<dbReference type="GO" id="GO:0003723">
    <property type="term" value="F:RNA binding"/>
    <property type="evidence" value="ECO:0007669"/>
    <property type="project" value="UniProtKB-UniRule"/>
</dbReference>
<organism evidence="4 5">
    <name type="scientific">Sphaeroforma arctica JP610</name>
    <dbReference type="NCBI Taxonomy" id="667725"/>
    <lineage>
        <taxon>Eukaryota</taxon>
        <taxon>Ichthyosporea</taxon>
        <taxon>Ichthyophonida</taxon>
        <taxon>Sphaeroforma</taxon>
    </lineage>
</organism>
<dbReference type="RefSeq" id="XP_014157071.1">
    <property type="nucleotide sequence ID" value="XM_014301596.1"/>
</dbReference>
<dbReference type="EMBL" id="KQ241858">
    <property type="protein sequence ID" value="KNC83169.1"/>
    <property type="molecule type" value="Genomic_DNA"/>
</dbReference>
<evidence type="ECO:0000256" key="1">
    <source>
        <dbReference type="PROSITE-ProRule" id="PRU00176"/>
    </source>
</evidence>
<dbReference type="PANTHER" id="PTHR48038:SF1">
    <property type="entry name" value="RIBONUCLEOPROTEIN RB97D"/>
    <property type="match status" value="1"/>
</dbReference>
<dbReference type="SUPFAM" id="SSF54928">
    <property type="entry name" value="RNA-binding domain, RBD"/>
    <property type="match status" value="1"/>
</dbReference>
<dbReference type="Pfam" id="PF00076">
    <property type="entry name" value="RRM_1"/>
    <property type="match status" value="1"/>
</dbReference>
<sequence length="295" mass="33072">MSMRDRGRGRGGHPYGNRLPRNRPRTTDDPATKLYVGNLDHRINEGQLFKIFGKFGDLNRVDFVWRPDGKPAGFCFVIFQTASDAVKAQFNVNGRLAMGRRLVVSFAEEKPTTKKDKDQFGKRKFNEAGSSSTIRLLAKNVPQDASKDEKINALQTALNKMKQTGTLAPEFSSNEVVDMAKQKAAAEEAKRKTAIIVHTAAEHVQYLATIEAEMEKEAAEEKQALTKQSKAVAQEVIRKLQREYDDMKAKAALAEERERRAREVAEENRVSQDAQKVYGPPVPPSIAEERPEDVT</sequence>
<protein>
    <recommendedName>
        <fullName evidence="3">RRM domain-containing protein</fullName>
    </recommendedName>
</protein>
<evidence type="ECO:0000313" key="5">
    <source>
        <dbReference type="Proteomes" id="UP000054560"/>
    </source>
</evidence>
<keyword evidence="1" id="KW-0694">RNA-binding</keyword>
<keyword evidence="5" id="KW-1185">Reference proteome</keyword>
<feature type="region of interest" description="Disordered" evidence="2">
    <location>
        <begin position="1"/>
        <end position="30"/>
    </location>
</feature>
<dbReference type="InterPro" id="IPR000504">
    <property type="entry name" value="RRM_dom"/>
</dbReference>
<evidence type="ECO:0000259" key="3">
    <source>
        <dbReference type="PROSITE" id="PS50102"/>
    </source>
</evidence>
<feature type="domain" description="RRM" evidence="3">
    <location>
        <begin position="32"/>
        <end position="109"/>
    </location>
</feature>
<evidence type="ECO:0000313" key="4">
    <source>
        <dbReference type="EMBL" id="KNC83169.1"/>
    </source>
</evidence>
<dbReference type="OrthoDB" id="6730379at2759"/>
<proteinExistence type="predicted"/>
<feature type="region of interest" description="Disordered" evidence="2">
    <location>
        <begin position="253"/>
        <end position="295"/>
    </location>
</feature>
<dbReference type="Proteomes" id="UP000054560">
    <property type="component" value="Unassembled WGS sequence"/>
</dbReference>